<feature type="domain" description="Shedu protein SduA N-terminal" evidence="1">
    <location>
        <begin position="7"/>
        <end position="108"/>
    </location>
</feature>
<comment type="caution">
    <text evidence="2">The sequence shown here is derived from an EMBL/GenBank/DDBJ whole genome shotgun (WGS) entry which is preliminary data.</text>
</comment>
<proteinExistence type="predicted"/>
<dbReference type="InterPro" id="IPR048396">
    <property type="entry name" value="SduA_N"/>
</dbReference>
<evidence type="ECO:0000313" key="2">
    <source>
        <dbReference type="EMBL" id="GAA4058135.1"/>
    </source>
</evidence>
<sequence length="129" mass="15456">MQVTVNSTSADTAEGKDIVLRETRTTRLLFRPMIVNNDQNEEASVRGWFLFQRKRPGDLWEDYQEYDATKLKADEFFKLEIKAEEMLTLMTELDMYYKVYEDYGIQWGYNTYSKKRYPHRKNSSNIKGR</sequence>
<protein>
    <recommendedName>
        <fullName evidence="1">Shedu protein SduA N-terminal domain-containing protein</fullName>
    </recommendedName>
</protein>
<gene>
    <name evidence="2" type="ORF">GCM10022410_01700</name>
</gene>
<evidence type="ECO:0000259" key="1">
    <source>
        <dbReference type="Pfam" id="PF21407"/>
    </source>
</evidence>
<dbReference type="Proteomes" id="UP001501734">
    <property type="component" value="Unassembled WGS sequence"/>
</dbReference>
<dbReference type="RefSeq" id="WP_344909478.1">
    <property type="nucleotide sequence ID" value="NZ_BAABDL010000010.1"/>
</dbReference>
<dbReference type="Pfam" id="PF21407">
    <property type="entry name" value="SduA_N"/>
    <property type="match status" value="1"/>
</dbReference>
<accession>A0ABP7V4X0</accession>
<organism evidence="2 3">
    <name type="scientific">Amphibacillus indicireducens</name>
    <dbReference type="NCBI Taxonomy" id="1076330"/>
    <lineage>
        <taxon>Bacteria</taxon>
        <taxon>Bacillati</taxon>
        <taxon>Bacillota</taxon>
        <taxon>Bacilli</taxon>
        <taxon>Bacillales</taxon>
        <taxon>Bacillaceae</taxon>
        <taxon>Amphibacillus</taxon>
    </lineage>
</organism>
<name>A0ABP7V4X0_9BACI</name>
<dbReference type="EMBL" id="BAABDL010000010">
    <property type="protein sequence ID" value="GAA4058135.1"/>
    <property type="molecule type" value="Genomic_DNA"/>
</dbReference>
<evidence type="ECO:0000313" key="3">
    <source>
        <dbReference type="Proteomes" id="UP001501734"/>
    </source>
</evidence>
<reference evidence="3" key="1">
    <citation type="journal article" date="2019" name="Int. J. Syst. Evol. Microbiol.">
        <title>The Global Catalogue of Microorganisms (GCM) 10K type strain sequencing project: providing services to taxonomists for standard genome sequencing and annotation.</title>
        <authorList>
            <consortium name="The Broad Institute Genomics Platform"/>
            <consortium name="The Broad Institute Genome Sequencing Center for Infectious Disease"/>
            <person name="Wu L."/>
            <person name="Ma J."/>
        </authorList>
    </citation>
    <scope>NUCLEOTIDE SEQUENCE [LARGE SCALE GENOMIC DNA]</scope>
    <source>
        <strain evidence="3">JCM 17250</strain>
    </source>
</reference>
<keyword evidence="3" id="KW-1185">Reference proteome</keyword>